<dbReference type="EMBL" id="CM010716">
    <property type="protein sequence ID" value="RZC49608.1"/>
    <property type="molecule type" value="Genomic_DNA"/>
</dbReference>
<sequence length="173" mass="20227">MKNMKLMVRNYKKKIEFVSEILKHEWPARWVWQHIGILLSNVCLSLVGMEFESNILSLMLEMRWRCSVHVVNMLMYPSMYNVWCKLRVSVFITLLGADFMRMKSFGKVEEFAETLVEDNGEEHEEHGIQEEEVVDVDVDSTDGAIVTILFDNGYSHGGNDFQMNRETEELKPD</sequence>
<dbReference type="AlphaFoldDB" id="A0A4Y7IQ41"/>
<protein>
    <submittedName>
        <fullName evidence="1">Uncharacterized protein</fullName>
    </submittedName>
</protein>
<proteinExistence type="predicted"/>
<evidence type="ECO:0000313" key="2">
    <source>
        <dbReference type="Proteomes" id="UP000316621"/>
    </source>
</evidence>
<accession>A0A4Y7IQ41</accession>
<organism evidence="1 2">
    <name type="scientific">Papaver somniferum</name>
    <name type="common">Opium poppy</name>
    <dbReference type="NCBI Taxonomy" id="3469"/>
    <lineage>
        <taxon>Eukaryota</taxon>
        <taxon>Viridiplantae</taxon>
        <taxon>Streptophyta</taxon>
        <taxon>Embryophyta</taxon>
        <taxon>Tracheophyta</taxon>
        <taxon>Spermatophyta</taxon>
        <taxon>Magnoliopsida</taxon>
        <taxon>Ranunculales</taxon>
        <taxon>Papaveraceae</taxon>
        <taxon>Papaveroideae</taxon>
        <taxon>Papaver</taxon>
    </lineage>
</organism>
<evidence type="ECO:0000313" key="1">
    <source>
        <dbReference type="EMBL" id="RZC49608.1"/>
    </source>
</evidence>
<dbReference type="Proteomes" id="UP000316621">
    <property type="component" value="Chromosome 2"/>
</dbReference>
<name>A0A4Y7IQ41_PAPSO</name>
<keyword evidence="2" id="KW-1185">Reference proteome</keyword>
<reference evidence="1 2" key="1">
    <citation type="journal article" date="2018" name="Science">
        <title>The opium poppy genome and morphinan production.</title>
        <authorList>
            <person name="Guo L."/>
            <person name="Winzer T."/>
            <person name="Yang X."/>
            <person name="Li Y."/>
            <person name="Ning Z."/>
            <person name="He Z."/>
            <person name="Teodor R."/>
            <person name="Lu Y."/>
            <person name="Bowser T.A."/>
            <person name="Graham I.A."/>
            <person name="Ye K."/>
        </authorList>
    </citation>
    <scope>NUCLEOTIDE SEQUENCE [LARGE SCALE GENOMIC DNA]</scope>
    <source>
        <strain evidence="2">cv. HN1</strain>
        <tissue evidence="1">Leaves</tissue>
    </source>
</reference>
<dbReference type="Gramene" id="RZC49608">
    <property type="protein sequence ID" value="RZC49608"/>
    <property type="gene ID" value="C5167_018028"/>
</dbReference>
<gene>
    <name evidence="1" type="ORF">C5167_018028</name>
</gene>